<name>A0ABS8BQC1_9RHOB</name>
<dbReference type="InterPro" id="IPR020084">
    <property type="entry name" value="NUDIX_hydrolase_CS"/>
</dbReference>
<dbReference type="Pfam" id="PF00293">
    <property type="entry name" value="NUDIX"/>
    <property type="match status" value="1"/>
</dbReference>
<dbReference type="PROSITE" id="PS00893">
    <property type="entry name" value="NUDIX_BOX"/>
    <property type="match status" value="1"/>
</dbReference>
<dbReference type="Gene3D" id="3.90.79.10">
    <property type="entry name" value="Nucleoside Triphosphate Pyrophosphohydrolase"/>
    <property type="match status" value="1"/>
</dbReference>
<keyword evidence="2" id="KW-0378">Hydrolase</keyword>
<dbReference type="Proteomes" id="UP001138961">
    <property type="component" value="Unassembled WGS sequence"/>
</dbReference>
<protein>
    <submittedName>
        <fullName evidence="4">NUDIX domain-containing protein</fullName>
    </submittedName>
</protein>
<dbReference type="CDD" id="cd04688">
    <property type="entry name" value="NUDIX_Hydrolase"/>
    <property type="match status" value="1"/>
</dbReference>
<dbReference type="InterPro" id="IPR015797">
    <property type="entry name" value="NUDIX_hydrolase-like_dom_sf"/>
</dbReference>
<dbReference type="SUPFAM" id="SSF55811">
    <property type="entry name" value="Nudix"/>
    <property type="match status" value="1"/>
</dbReference>
<comment type="cofactor">
    <cofactor evidence="1">
        <name>Mg(2+)</name>
        <dbReference type="ChEBI" id="CHEBI:18420"/>
    </cofactor>
</comment>
<sequence length="124" mass="13205">MLAAAVPDDDARIKGMRPLGGSVNFGETAQTAVIREFREELGIDVQTIGAADDVENLFVHHGAPGHEIIAVFEVVFPNGAFDGVDRIAFHEDNGTLCHASWVDPDTLELPGGPALYPDGLRGII</sequence>
<reference evidence="4" key="1">
    <citation type="submission" date="2021-10" db="EMBL/GenBank/DDBJ databases">
        <title>Loktanella gaetbuli sp. nov., isolated from a tidal flat.</title>
        <authorList>
            <person name="Park S."/>
            <person name="Yoon J.-H."/>
        </authorList>
    </citation>
    <scope>NUCLEOTIDE SEQUENCE</scope>
    <source>
        <strain evidence="4">TSTF-M6</strain>
    </source>
</reference>
<dbReference type="InterPro" id="IPR000086">
    <property type="entry name" value="NUDIX_hydrolase_dom"/>
</dbReference>
<dbReference type="EMBL" id="JAJATZ010000001">
    <property type="protein sequence ID" value="MCB5197921.1"/>
    <property type="molecule type" value="Genomic_DNA"/>
</dbReference>
<feature type="domain" description="Nudix hydrolase" evidence="3">
    <location>
        <begin position="19"/>
        <end position="109"/>
    </location>
</feature>
<organism evidence="4 5">
    <name type="scientific">Loktanella gaetbuli</name>
    <dbReference type="NCBI Taxonomy" id="2881335"/>
    <lineage>
        <taxon>Bacteria</taxon>
        <taxon>Pseudomonadati</taxon>
        <taxon>Pseudomonadota</taxon>
        <taxon>Alphaproteobacteria</taxon>
        <taxon>Rhodobacterales</taxon>
        <taxon>Roseobacteraceae</taxon>
        <taxon>Loktanella</taxon>
    </lineage>
</organism>
<evidence type="ECO:0000259" key="3">
    <source>
        <dbReference type="Pfam" id="PF00293"/>
    </source>
</evidence>
<proteinExistence type="predicted"/>
<evidence type="ECO:0000313" key="5">
    <source>
        <dbReference type="Proteomes" id="UP001138961"/>
    </source>
</evidence>
<keyword evidence="5" id="KW-1185">Reference proteome</keyword>
<accession>A0ABS8BQC1</accession>
<comment type="caution">
    <text evidence="4">The sequence shown here is derived from an EMBL/GenBank/DDBJ whole genome shotgun (WGS) entry which is preliminary data.</text>
</comment>
<evidence type="ECO:0000313" key="4">
    <source>
        <dbReference type="EMBL" id="MCB5197921.1"/>
    </source>
</evidence>
<evidence type="ECO:0000256" key="1">
    <source>
        <dbReference type="ARBA" id="ARBA00001946"/>
    </source>
</evidence>
<dbReference type="RefSeq" id="WP_226746979.1">
    <property type="nucleotide sequence ID" value="NZ_JAJATZ010000001.1"/>
</dbReference>
<evidence type="ECO:0000256" key="2">
    <source>
        <dbReference type="ARBA" id="ARBA00022801"/>
    </source>
</evidence>
<gene>
    <name evidence="4" type="ORF">LGQ03_01570</name>
</gene>